<dbReference type="SUPFAM" id="SSF52540">
    <property type="entry name" value="P-loop containing nucleoside triphosphate hydrolases"/>
    <property type="match status" value="1"/>
</dbReference>
<dbReference type="InterPro" id="IPR036961">
    <property type="entry name" value="Kinesin_motor_dom_sf"/>
</dbReference>
<dbReference type="OrthoDB" id="331524at2759"/>
<dbReference type="KEGG" id="bbes:BESB_013550"/>
<dbReference type="Gene3D" id="3.40.850.10">
    <property type="entry name" value="Kinesin motor domain"/>
    <property type="match status" value="1"/>
</dbReference>
<feature type="compositionally biased region" description="Acidic residues" evidence="1">
    <location>
        <begin position="395"/>
        <end position="406"/>
    </location>
</feature>
<dbReference type="EMBL" id="NWUJ01000010">
    <property type="protein sequence ID" value="PFH32743.1"/>
    <property type="molecule type" value="Genomic_DNA"/>
</dbReference>
<accession>A0A2A9MAM6</accession>
<name>A0A2A9MAM6_BESBE</name>
<sequence length="1201" mass="129623">MASTQTPWPPALPRMRGTVSASPVSAPSSASPFRWFASAKRRQLGAPCFAGPPCNSDLEESILPSRRERSRFSRVSRGLSPVRPRRQSANFSAVPGPEFLAAEGDEDFFSLPPQHCDTSFSPAAVPAASCEFSPQDPVGSAVLDVINQAAQKAVQQALVDRHVAWKKSGGKDGEEGLEPITEATVRIRRSNIGLRPRKGPAGANNCVFTFPPVTCRFAIGDNPDGSDGRPAIRHVETKVCAEEDEAEAEVKAECGGADADDRHSSASTTCPDTPAPSHDSRESSWPRSLPQVPSGFPAYPVPALWGPLPPAGPPLGPAALATPGAPPQAPLPGFRGIPSSRFRALCEQADAPHQETLPLGRERAWRSPRGRRSTSARGRSEGGHAGGFLAHDDAAETDENEGEEAYEASKKTSTAEKLELQKLLKGLVKLWSTKKHYDSLVARLREWARWRYLESGELPNQIQVMTEMPGVRTQCCRLRAAAKQQSKVLREQMRSVLRFDADDVLSFDSDGEEEEADSRTAATNVKPNKRSERKAKEGEACLKIGEKLDRISHLLNSIEGVLPANDSGEDLTEWLVGQGPQGGAFTLSRLVGTFRQVRGVQQQLAAVLAAQGRRISVQQLLGDDGGSEDMKAEGAQQQPEEKANASPEDQSPAKAFTPLLRKKLRDVAAQRDLLETRLARVVARQKSQQELLAALAKDNEKQLSELVGLRGGSHRVFGCLYAPSGIPLEHKEEEESSYQPSTLAPPGRDADLSCFERLDAQVAKVLARFALAPPADARLEEGLEVEDAEMARACMQSFVSRSAISCSSLGTGAAPTNSMGEKRKRMNAAIEFDRVFAEASHTGYLFHGFADLVRSSLEQGLNFALFAVGSRTPEKTKLLFGRPPSSGPPPPPGACEAAEALGLAQFLARFLFDELARVCLSLPDGVGVSRRESRAALRFPSRKGERTAERDDTFPCFSVELSALEINGAKMRDCLAGDRRLTKKLEIRQDVRTGEIKILNLTHRAAASSASLLQTLGEVASLYTSLHASSSLVVFLHTEVLDPVSGEVRRGKTVFADVPGVTGLPPQLPFDATGRLAPAEKLSALSHSGDEPQLQQTLWALKELFSASRRKTSRLCSGCRAAASSGASRMSSFSALAGTSREFGGAKSSQKAWREIEEQNAERQLAHSSRLTQVLADCLHPSLSRGLLLFCLPSPHDNADA</sequence>
<evidence type="ECO:0008006" key="4">
    <source>
        <dbReference type="Google" id="ProtNLM"/>
    </source>
</evidence>
<feature type="region of interest" description="Disordered" evidence="1">
    <location>
        <begin position="364"/>
        <end position="412"/>
    </location>
</feature>
<evidence type="ECO:0000256" key="1">
    <source>
        <dbReference type="SAM" id="MobiDB-lite"/>
    </source>
</evidence>
<organism evidence="2 3">
    <name type="scientific">Besnoitia besnoiti</name>
    <name type="common">Apicomplexan protozoan</name>
    <dbReference type="NCBI Taxonomy" id="94643"/>
    <lineage>
        <taxon>Eukaryota</taxon>
        <taxon>Sar</taxon>
        <taxon>Alveolata</taxon>
        <taxon>Apicomplexa</taxon>
        <taxon>Conoidasida</taxon>
        <taxon>Coccidia</taxon>
        <taxon>Eucoccidiorida</taxon>
        <taxon>Eimeriorina</taxon>
        <taxon>Sarcocystidae</taxon>
        <taxon>Besnoitia</taxon>
    </lineage>
</organism>
<proteinExistence type="predicted"/>
<dbReference type="STRING" id="94643.A0A2A9MAM6"/>
<gene>
    <name evidence="2" type="ORF">BESB_013550</name>
</gene>
<comment type="caution">
    <text evidence="2">The sequence shown here is derived from an EMBL/GenBank/DDBJ whole genome shotgun (WGS) entry which is preliminary data.</text>
</comment>
<evidence type="ECO:0000313" key="2">
    <source>
        <dbReference type="EMBL" id="PFH32743.1"/>
    </source>
</evidence>
<dbReference type="AlphaFoldDB" id="A0A2A9MAM6"/>
<protein>
    <recommendedName>
        <fullName evidence="4">Kinesin motor domain-containing protein</fullName>
    </recommendedName>
</protein>
<dbReference type="Proteomes" id="UP000224006">
    <property type="component" value="Chromosome IX"/>
</dbReference>
<feature type="region of interest" description="Disordered" evidence="1">
    <location>
        <begin position="59"/>
        <end position="90"/>
    </location>
</feature>
<feature type="region of interest" description="Disordered" evidence="1">
    <location>
        <begin position="250"/>
        <end position="290"/>
    </location>
</feature>
<feature type="region of interest" description="Disordered" evidence="1">
    <location>
        <begin position="509"/>
        <end position="536"/>
    </location>
</feature>
<feature type="region of interest" description="Disordered" evidence="1">
    <location>
        <begin position="1"/>
        <end position="30"/>
    </location>
</feature>
<dbReference type="RefSeq" id="XP_029216752.1">
    <property type="nucleotide sequence ID" value="XM_029360085.1"/>
</dbReference>
<evidence type="ECO:0000313" key="3">
    <source>
        <dbReference type="Proteomes" id="UP000224006"/>
    </source>
</evidence>
<reference evidence="2 3" key="1">
    <citation type="submission" date="2017-09" db="EMBL/GenBank/DDBJ databases">
        <title>Genome sequencing of Besnoitia besnoiti strain Bb-Ger1.</title>
        <authorList>
            <person name="Schares G."/>
            <person name="Venepally P."/>
            <person name="Lorenzi H.A."/>
        </authorList>
    </citation>
    <scope>NUCLEOTIDE SEQUENCE [LARGE SCALE GENOMIC DNA]</scope>
    <source>
        <strain evidence="2 3">Bb-Ger1</strain>
    </source>
</reference>
<feature type="region of interest" description="Disordered" evidence="1">
    <location>
        <begin position="621"/>
        <end position="653"/>
    </location>
</feature>
<dbReference type="VEuPathDB" id="ToxoDB:BESB_013550"/>
<feature type="compositionally biased region" description="Low complexity" evidence="1">
    <location>
        <begin position="19"/>
        <end position="30"/>
    </location>
</feature>
<keyword evidence="3" id="KW-1185">Reference proteome</keyword>
<dbReference type="InterPro" id="IPR027417">
    <property type="entry name" value="P-loop_NTPase"/>
</dbReference>
<dbReference type="GeneID" id="40306417"/>